<feature type="region of interest" description="Disordered" evidence="1">
    <location>
        <begin position="306"/>
        <end position="461"/>
    </location>
</feature>
<feature type="region of interest" description="Disordered" evidence="1">
    <location>
        <begin position="143"/>
        <end position="232"/>
    </location>
</feature>
<reference evidence="2 3" key="1">
    <citation type="journal article" date="2023" name="Plants (Basel)">
        <title>Bridging the Gap: Combining Genomics and Transcriptomics Approaches to Understand Stylosanthes scabra, an Orphan Legume from the Brazilian Caatinga.</title>
        <authorList>
            <person name="Ferreira-Neto J.R.C."/>
            <person name="da Silva M.D."/>
            <person name="Binneck E."/>
            <person name="de Melo N.F."/>
            <person name="da Silva R.H."/>
            <person name="de Melo A.L.T.M."/>
            <person name="Pandolfi V."/>
            <person name="Bustamante F.O."/>
            <person name="Brasileiro-Vidal A.C."/>
            <person name="Benko-Iseppon A.M."/>
        </authorList>
    </citation>
    <scope>NUCLEOTIDE SEQUENCE [LARGE SCALE GENOMIC DNA]</scope>
    <source>
        <tissue evidence="2">Leaves</tissue>
    </source>
</reference>
<keyword evidence="3" id="KW-1185">Reference proteome</keyword>
<evidence type="ECO:0000313" key="3">
    <source>
        <dbReference type="Proteomes" id="UP001341840"/>
    </source>
</evidence>
<dbReference type="InterPro" id="IPR044824">
    <property type="entry name" value="MAIN-like"/>
</dbReference>
<evidence type="ECO:0008006" key="4">
    <source>
        <dbReference type="Google" id="ProtNLM"/>
    </source>
</evidence>
<gene>
    <name evidence="2" type="ORF">PIB30_014517</name>
</gene>
<dbReference type="PANTHER" id="PTHR46033">
    <property type="entry name" value="PROTEIN MAIN-LIKE 2"/>
    <property type="match status" value="1"/>
</dbReference>
<accession>A0ABU6X8G5</accession>
<dbReference type="EMBL" id="JASCZI010211487">
    <property type="protein sequence ID" value="MED6192948.1"/>
    <property type="molecule type" value="Genomic_DNA"/>
</dbReference>
<evidence type="ECO:0000313" key="2">
    <source>
        <dbReference type="EMBL" id="MED6192948.1"/>
    </source>
</evidence>
<dbReference type="PANTHER" id="PTHR46033:SF8">
    <property type="entry name" value="PROTEIN MAINTENANCE OF MERISTEMS-LIKE"/>
    <property type="match status" value="1"/>
</dbReference>
<dbReference type="Proteomes" id="UP001341840">
    <property type="component" value="Unassembled WGS sequence"/>
</dbReference>
<protein>
    <recommendedName>
        <fullName evidence="4">Aminotransferase-like plant mobile domain-containing protein</fullName>
    </recommendedName>
</protein>
<comment type="caution">
    <text evidence="2">The sequence shown here is derived from an EMBL/GenBank/DDBJ whole genome shotgun (WGS) entry which is preliminary data.</text>
</comment>
<feature type="compositionally biased region" description="Basic and acidic residues" evidence="1">
    <location>
        <begin position="159"/>
        <end position="171"/>
    </location>
</feature>
<organism evidence="2 3">
    <name type="scientific">Stylosanthes scabra</name>
    <dbReference type="NCBI Taxonomy" id="79078"/>
    <lineage>
        <taxon>Eukaryota</taxon>
        <taxon>Viridiplantae</taxon>
        <taxon>Streptophyta</taxon>
        <taxon>Embryophyta</taxon>
        <taxon>Tracheophyta</taxon>
        <taxon>Spermatophyta</taxon>
        <taxon>Magnoliopsida</taxon>
        <taxon>eudicotyledons</taxon>
        <taxon>Gunneridae</taxon>
        <taxon>Pentapetalae</taxon>
        <taxon>rosids</taxon>
        <taxon>fabids</taxon>
        <taxon>Fabales</taxon>
        <taxon>Fabaceae</taxon>
        <taxon>Papilionoideae</taxon>
        <taxon>50 kb inversion clade</taxon>
        <taxon>dalbergioids sensu lato</taxon>
        <taxon>Dalbergieae</taxon>
        <taxon>Pterocarpus clade</taxon>
        <taxon>Stylosanthes</taxon>
    </lineage>
</organism>
<sequence length="461" mass="52802">MGCDEFVWTPYTLPAWRDIEPDWVRDEGEVETWTVVVPILLFMFVRFHHADRVKRQFGSEQPVPEDPVNLDGFLTMSVRGDDKWWPDELSYWYDIWNRRRSIVHQIRVVPTDHGGWPSQQYLQWWERSCRRRYLSVEPVLHDPRGVRLPDSVPPAATQPRDELVLPHDAPVRGRRARQQRPDARRKGKGVASSSRSQDQPGGDAVTEEAERDRQEDVPEGQGVHESGPAAATAHEADPDFFTGADLELARWALQGDGSGSVFQVTGPPSDMYELFTWGEQTMDQLAQEFVAARSVEEMVYRPAPPVQPHHDPGQPVPGFQYYQPSPHLFQHPSPHPQYMHPSPHQQYMHPSPHQQYLHASPQPAPYQHLSPQYMHYSPQPGFSHQIPYHTPSPHPQYHQSSTQPPPDQQQGFDPAYLSAPPPSTHQVVRPRPQRPQRDRRPPVCGTSSHLHPHPAQDSDQS</sequence>
<name>A0ABU6X8G5_9FABA</name>
<evidence type="ECO:0000256" key="1">
    <source>
        <dbReference type="SAM" id="MobiDB-lite"/>
    </source>
</evidence>
<proteinExistence type="predicted"/>